<name>A0A839ERU7_9GAMM</name>
<evidence type="ECO:0000259" key="1">
    <source>
        <dbReference type="Pfam" id="PF12146"/>
    </source>
</evidence>
<comment type="caution">
    <text evidence="2">The sequence shown here is derived from an EMBL/GenBank/DDBJ whole genome shotgun (WGS) entry which is preliminary data.</text>
</comment>
<keyword evidence="2" id="KW-0378">Hydrolase</keyword>
<organism evidence="2 3">
    <name type="scientific">Dokdonella fugitiva</name>
    <dbReference type="NCBI Taxonomy" id="328517"/>
    <lineage>
        <taxon>Bacteria</taxon>
        <taxon>Pseudomonadati</taxon>
        <taxon>Pseudomonadota</taxon>
        <taxon>Gammaproteobacteria</taxon>
        <taxon>Lysobacterales</taxon>
        <taxon>Rhodanobacteraceae</taxon>
        <taxon>Dokdonella</taxon>
    </lineage>
</organism>
<dbReference type="SUPFAM" id="SSF53474">
    <property type="entry name" value="alpha/beta-Hydrolases"/>
    <property type="match status" value="1"/>
</dbReference>
<dbReference type="Gene3D" id="3.40.50.1820">
    <property type="entry name" value="alpha/beta hydrolase"/>
    <property type="match status" value="1"/>
</dbReference>
<dbReference type="Proteomes" id="UP000550401">
    <property type="component" value="Unassembled WGS sequence"/>
</dbReference>
<protein>
    <submittedName>
        <fullName evidence="2">Alpha/beta superfamily hydrolase</fullName>
    </submittedName>
</protein>
<dbReference type="RefSeq" id="WP_182530225.1">
    <property type="nucleotide sequence ID" value="NZ_JACGXL010000002.1"/>
</dbReference>
<sequence>MTATIAPPAPERAGEALHEFAFAGAPDRRLFTVFRAARGPARAAFVLCPPFFHEQFLSYRLLSLVAARLAERGIASLRFDYYGSGDSWGDETAFTLDGVFADAGTALDELARRVPGVPLIAFGARAGAWPAARLAQRHRLPLWLWQPLTDGRAWLDELVAMDARERASRLRYPFIGTQPKPAEADRLLASYCPASLRAQIAAQSLDGLLAEARSADAALDLRVVDDERAAPLPQARQHVALPAAAAGWHARIDLRATFITPPVAACIDALAQAAPGEEAK</sequence>
<reference evidence="2 3" key="1">
    <citation type="submission" date="2020-07" db="EMBL/GenBank/DDBJ databases">
        <title>Genomic Encyclopedia of Type Strains, Phase IV (KMG-V): Genome sequencing to study the core and pangenomes of soil and plant-associated prokaryotes.</title>
        <authorList>
            <person name="Whitman W."/>
        </authorList>
    </citation>
    <scope>NUCLEOTIDE SEQUENCE [LARGE SCALE GENOMIC DNA]</scope>
    <source>
        <strain evidence="2 3">RH2WT43</strain>
    </source>
</reference>
<dbReference type="AlphaFoldDB" id="A0A839ERU7"/>
<evidence type="ECO:0000313" key="3">
    <source>
        <dbReference type="Proteomes" id="UP000550401"/>
    </source>
</evidence>
<accession>A0A839ERU7</accession>
<dbReference type="Pfam" id="PF12146">
    <property type="entry name" value="Hydrolase_4"/>
    <property type="match status" value="1"/>
</dbReference>
<evidence type="ECO:0000313" key="2">
    <source>
        <dbReference type="EMBL" id="MBA8887127.1"/>
    </source>
</evidence>
<feature type="domain" description="Serine aminopeptidase S33" evidence="1">
    <location>
        <begin position="62"/>
        <end position="139"/>
    </location>
</feature>
<dbReference type="InterPro" id="IPR029058">
    <property type="entry name" value="AB_hydrolase_fold"/>
</dbReference>
<dbReference type="InterPro" id="IPR022742">
    <property type="entry name" value="Hydrolase_4"/>
</dbReference>
<proteinExistence type="predicted"/>
<keyword evidence="3" id="KW-1185">Reference proteome</keyword>
<gene>
    <name evidence="2" type="ORF">FHW12_001341</name>
</gene>
<dbReference type="EMBL" id="JACGXL010000002">
    <property type="protein sequence ID" value="MBA8887127.1"/>
    <property type="molecule type" value="Genomic_DNA"/>
</dbReference>
<dbReference type="GO" id="GO:0016787">
    <property type="term" value="F:hydrolase activity"/>
    <property type="evidence" value="ECO:0007669"/>
    <property type="project" value="UniProtKB-KW"/>
</dbReference>